<dbReference type="PROSITE" id="PS51750">
    <property type="entry name" value="BRO_N"/>
    <property type="match status" value="1"/>
</dbReference>
<keyword evidence="1" id="KW-0175">Coiled coil</keyword>
<dbReference type="EMBL" id="DF237626">
    <property type="protein sequence ID" value="GAQ90723.1"/>
    <property type="molecule type" value="Genomic_DNA"/>
</dbReference>
<proteinExistence type="predicted"/>
<dbReference type="InterPro" id="IPR003497">
    <property type="entry name" value="BRO_N_domain"/>
</dbReference>
<keyword evidence="4" id="KW-1185">Reference proteome</keyword>
<name>A0A1Y1IJ41_KLENI</name>
<feature type="domain" description="Bro-N" evidence="2">
    <location>
        <begin position="1"/>
        <end position="68"/>
    </location>
</feature>
<dbReference type="Proteomes" id="UP000054558">
    <property type="component" value="Unassembled WGS sequence"/>
</dbReference>
<gene>
    <name evidence="3" type="ORF">KFL_006770170</name>
</gene>
<accession>A0A1Y1IJ41</accession>
<evidence type="ECO:0000313" key="3">
    <source>
        <dbReference type="EMBL" id="GAQ90723.1"/>
    </source>
</evidence>
<evidence type="ECO:0000256" key="1">
    <source>
        <dbReference type="SAM" id="Coils"/>
    </source>
</evidence>
<protein>
    <recommendedName>
        <fullName evidence="2">Bro-N domain-containing protein</fullName>
    </recommendedName>
</protein>
<reference evidence="3 4" key="1">
    <citation type="journal article" date="2014" name="Nat. Commun.">
        <title>Klebsormidium flaccidum genome reveals primary factors for plant terrestrial adaptation.</title>
        <authorList>
            <person name="Hori K."/>
            <person name="Maruyama F."/>
            <person name="Fujisawa T."/>
            <person name="Togashi T."/>
            <person name="Yamamoto N."/>
            <person name="Seo M."/>
            <person name="Sato S."/>
            <person name="Yamada T."/>
            <person name="Mori H."/>
            <person name="Tajima N."/>
            <person name="Moriyama T."/>
            <person name="Ikeuchi M."/>
            <person name="Watanabe M."/>
            <person name="Wada H."/>
            <person name="Kobayashi K."/>
            <person name="Saito M."/>
            <person name="Masuda T."/>
            <person name="Sasaki-Sekimoto Y."/>
            <person name="Mashiguchi K."/>
            <person name="Awai K."/>
            <person name="Shimojima M."/>
            <person name="Masuda S."/>
            <person name="Iwai M."/>
            <person name="Nobusawa T."/>
            <person name="Narise T."/>
            <person name="Kondo S."/>
            <person name="Saito H."/>
            <person name="Sato R."/>
            <person name="Murakawa M."/>
            <person name="Ihara Y."/>
            <person name="Oshima-Yamada Y."/>
            <person name="Ohtaka K."/>
            <person name="Satoh M."/>
            <person name="Sonobe K."/>
            <person name="Ishii M."/>
            <person name="Ohtani R."/>
            <person name="Kanamori-Sato M."/>
            <person name="Honoki R."/>
            <person name="Miyazaki D."/>
            <person name="Mochizuki H."/>
            <person name="Umetsu J."/>
            <person name="Higashi K."/>
            <person name="Shibata D."/>
            <person name="Kamiya Y."/>
            <person name="Sato N."/>
            <person name="Nakamura Y."/>
            <person name="Tabata S."/>
            <person name="Ida S."/>
            <person name="Kurokawa K."/>
            <person name="Ohta H."/>
        </authorList>
    </citation>
    <scope>NUCLEOTIDE SEQUENCE [LARGE SCALE GENOMIC DNA]</scope>
    <source>
        <strain evidence="3 4">NIES-2285</strain>
    </source>
</reference>
<evidence type="ECO:0000259" key="2">
    <source>
        <dbReference type="PROSITE" id="PS51750"/>
    </source>
</evidence>
<sequence>MSTVRSSTRSYDNDEKVVQIAHTLGGAQETIFSTERGVYRLLMQSRKPIARPFQKWVAGVIEQIRTRGRYDLEQQVEAAKAELKRQEALARAKIDQLLNEQAELSRKTAKTATEVAKHEVFVNSHRKGDCLVYFGKIREEPDGRVLMKIGSTKDLHERAIGLEKTFGSMLIFQAFPVSLFRQFEEFLQTHPSIAKHVFKEVIHNGRASNREVFLMTPNEVTDAVALAKRHAAAYNDRATVEQIVEYELTKYKTSILEAQAQGLPLPWPDPYFYVPDDRRFTQSRGSKVQRYSPDGKELIRTYSGCAEASRDPDVAKPNAQLIRTASEKRTLYKQFRWAMLDRGLPDTIVQDIGETVESRSNKQGFVAMLDLSENRIVKVFEDMKAAAADRQFKSIGAISTAIKLHRKSGGHYFEMWHDCSEELKLQYLLTNELPNPRKRANGQVVLQSKMCIARASLKRAIQTGSIVKGHLWHLEE</sequence>
<dbReference type="AlphaFoldDB" id="A0A1Y1IJ41"/>
<dbReference type="SMART" id="SM01040">
    <property type="entry name" value="Bro-N"/>
    <property type="match status" value="1"/>
</dbReference>
<evidence type="ECO:0000313" key="4">
    <source>
        <dbReference type="Proteomes" id="UP000054558"/>
    </source>
</evidence>
<dbReference type="Pfam" id="PF02498">
    <property type="entry name" value="Bro-N"/>
    <property type="match status" value="1"/>
</dbReference>
<organism evidence="3 4">
    <name type="scientific">Klebsormidium nitens</name>
    <name type="common">Green alga</name>
    <name type="synonym">Ulothrix nitens</name>
    <dbReference type="NCBI Taxonomy" id="105231"/>
    <lineage>
        <taxon>Eukaryota</taxon>
        <taxon>Viridiplantae</taxon>
        <taxon>Streptophyta</taxon>
        <taxon>Klebsormidiophyceae</taxon>
        <taxon>Klebsormidiales</taxon>
        <taxon>Klebsormidiaceae</taxon>
        <taxon>Klebsormidium</taxon>
    </lineage>
</organism>
<feature type="coiled-coil region" evidence="1">
    <location>
        <begin position="69"/>
        <end position="107"/>
    </location>
</feature>
<dbReference type="OrthoDB" id="7468926at2759"/>